<dbReference type="InterPro" id="IPR045569">
    <property type="entry name" value="Metalloprtase-TldD/E_C"/>
</dbReference>
<dbReference type="GO" id="GO:0005829">
    <property type="term" value="C:cytosol"/>
    <property type="evidence" value="ECO:0007669"/>
    <property type="project" value="TreeGrafter"/>
</dbReference>
<dbReference type="InterPro" id="IPR045570">
    <property type="entry name" value="Metalloprtase-TldD/E_cen_dom"/>
</dbReference>
<evidence type="ECO:0000256" key="1">
    <source>
        <dbReference type="ARBA" id="ARBA00005836"/>
    </source>
</evidence>
<dbReference type="Pfam" id="PF19290">
    <property type="entry name" value="PmbA_TldD_2nd"/>
    <property type="match status" value="1"/>
</dbReference>
<evidence type="ECO:0000259" key="3">
    <source>
        <dbReference type="Pfam" id="PF19290"/>
    </source>
</evidence>
<dbReference type="PANTHER" id="PTHR30624:SF4">
    <property type="entry name" value="METALLOPROTEASE TLDD"/>
    <property type="match status" value="1"/>
</dbReference>
<dbReference type="Gene3D" id="3.30.2290.10">
    <property type="entry name" value="PmbA/TldD superfamily"/>
    <property type="match status" value="1"/>
</dbReference>
<dbReference type="GO" id="GO:0008237">
    <property type="term" value="F:metallopeptidase activity"/>
    <property type="evidence" value="ECO:0007669"/>
    <property type="project" value="InterPro"/>
</dbReference>
<dbReference type="InterPro" id="IPR035068">
    <property type="entry name" value="TldD/PmbA_N"/>
</dbReference>
<feature type="domain" description="Metalloprotease TldD/E central" evidence="3">
    <location>
        <begin position="58"/>
        <end position="165"/>
    </location>
</feature>
<dbReference type="SUPFAM" id="SSF111283">
    <property type="entry name" value="Putative modulator of DNA gyrase, PmbA/TldD"/>
    <property type="match status" value="1"/>
</dbReference>
<sequence>RVLDGEKTGYAHSDDLSLDKLKETARVAGLIASGKAKQKDFDLIKQKIPSYYMVKTSPDSIVPAEKAKLLWKANSTARNYNKSISQVYVSYSDSNTEITIANSEGFLVNDVQTLTRLIVFVSALEKGKRSSGYAYKGGTLGYEHYNLKLAAELAEEAGRMAVAMLPAEDAPAGEYPIVMAKGECGTFFHEAIGHSLEGDGARKKTTCFWDKKGEMIATEIVSLADDGTIPGARGSINVDDEGTPGQKNILIRDGKCQGFLYDKLNAKLMNTKSTGSGRRE</sequence>
<comment type="caution">
    <text evidence="4">The sequence shown here is derived from an EMBL/GenBank/DDBJ whole genome shotgun (WGS) entry which is preliminary data.</text>
</comment>
<proteinExistence type="inferred from homology"/>
<dbReference type="PANTHER" id="PTHR30624">
    <property type="entry name" value="UNCHARACTERIZED PROTEIN TLDD AND PMBA"/>
    <property type="match status" value="1"/>
</dbReference>
<feature type="domain" description="Metalloprotease TldD/E C-terminal" evidence="2">
    <location>
        <begin position="173"/>
        <end position="278"/>
    </location>
</feature>
<organism evidence="4">
    <name type="scientific">marine sediment metagenome</name>
    <dbReference type="NCBI Taxonomy" id="412755"/>
    <lineage>
        <taxon>unclassified sequences</taxon>
        <taxon>metagenomes</taxon>
        <taxon>ecological metagenomes</taxon>
    </lineage>
</organism>
<evidence type="ECO:0000313" key="4">
    <source>
        <dbReference type="EMBL" id="GAH03926.1"/>
    </source>
</evidence>
<dbReference type="InterPro" id="IPR036059">
    <property type="entry name" value="TldD/PmbA_sf"/>
</dbReference>
<name>X1C792_9ZZZZ</name>
<protein>
    <recommendedName>
        <fullName evidence="5">TldD/PmbA family protein</fullName>
    </recommendedName>
</protein>
<feature type="non-terminal residue" evidence="4">
    <location>
        <position position="1"/>
    </location>
</feature>
<evidence type="ECO:0000259" key="2">
    <source>
        <dbReference type="Pfam" id="PF19289"/>
    </source>
</evidence>
<dbReference type="GO" id="GO:0006508">
    <property type="term" value="P:proteolysis"/>
    <property type="evidence" value="ECO:0007669"/>
    <property type="project" value="InterPro"/>
</dbReference>
<gene>
    <name evidence="4" type="ORF">S01H4_46100</name>
</gene>
<dbReference type="AlphaFoldDB" id="X1C792"/>
<dbReference type="InterPro" id="IPR051463">
    <property type="entry name" value="Peptidase_U62_metallo"/>
</dbReference>
<evidence type="ECO:0008006" key="5">
    <source>
        <dbReference type="Google" id="ProtNLM"/>
    </source>
</evidence>
<comment type="similarity">
    <text evidence="1">Belongs to the peptidase U62 family.</text>
</comment>
<dbReference type="EMBL" id="BART01025726">
    <property type="protein sequence ID" value="GAH03926.1"/>
    <property type="molecule type" value="Genomic_DNA"/>
</dbReference>
<dbReference type="Pfam" id="PF19289">
    <property type="entry name" value="PmbA_TldD_3rd"/>
    <property type="match status" value="1"/>
</dbReference>
<reference evidence="4" key="1">
    <citation type="journal article" date="2014" name="Front. Microbiol.">
        <title>High frequency of phylogenetically diverse reductive dehalogenase-homologous genes in deep subseafloor sedimentary metagenomes.</title>
        <authorList>
            <person name="Kawai M."/>
            <person name="Futagami T."/>
            <person name="Toyoda A."/>
            <person name="Takaki Y."/>
            <person name="Nishi S."/>
            <person name="Hori S."/>
            <person name="Arai W."/>
            <person name="Tsubouchi T."/>
            <person name="Morono Y."/>
            <person name="Uchiyama I."/>
            <person name="Ito T."/>
            <person name="Fujiyama A."/>
            <person name="Inagaki F."/>
            <person name="Takami H."/>
        </authorList>
    </citation>
    <scope>NUCLEOTIDE SEQUENCE</scope>
    <source>
        <strain evidence="4">Expedition CK06-06</strain>
    </source>
</reference>
<feature type="non-terminal residue" evidence="4">
    <location>
        <position position="280"/>
    </location>
</feature>
<accession>X1C792</accession>